<dbReference type="RefSeq" id="WP_209378122.1">
    <property type="nucleotide sequence ID" value="NZ_JAGIZB010000003.1"/>
</dbReference>
<dbReference type="EMBL" id="JAGIZB010000003">
    <property type="protein sequence ID" value="MBP0443885.1"/>
    <property type="molecule type" value="Genomic_DNA"/>
</dbReference>
<gene>
    <name evidence="3" type="ORF">J8J14_03745</name>
</gene>
<evidence type="ECO:0000259" key="2">
    <source>
        <dbReference type="Pfam" id="PF13406"/>
    </source>
</evidence>
<feature type="domain" description="Transglycosylase SLT" evidence="2">
    <location>
        <begin position="27"/>
        <end position="321"/>
    </location>
</feature>
<dbReference type="Gene3D" id="1.10.530.10">
    <property type="match status" value="1"/>
</dbReference>
<dbReference type="PANTHER" id="PTHR30163">
    <property type="entry name" value="MEMBRANE-BOUND LYTIC MUREIN TRANSGLYCOSYLASE B"/>
    <property type="match status" value="1"/>
</dbReference>
<organism evidence="3 4">
    <name type="scientific">Pararoseomonas baculiformis</name>
    <dbReference type="NCBI Taxonomy" id="2820812"/>
    <lineage>
        <taxon>Bacteria</taxon>
        <taxon>Pseudomonadati</taxon>
        <taxon>Pseudomonadota</taxon>
        <taxon>Alphaproteobacteria</taxon>
        <taxon>Acetobacterales</taxon>
        <taxon>Acetobacteraceae</taxon>
        <taxon>Pararoseomonas</taxon>
    </lineage>
</organism>
<dbReference type="SUPFAM" id="SSF53955">
    <property type="entry name" value="Lysozyme-like"/>
    <property type="match status" value="1"/>
</dbReference>
<keyword evidence="1" id="KW-0732">Signal</keyword>
<dbReference type="Pfam" id="PF13406">
    <property type="entry name" value="SLT_2"/>
    <property type="match status" value="1"/>
</dbReference>
<dbReference type="Proteomes" id="UP000681594">
    <property type="component" value="Unassembled WGS sequence"/>
</dbReference>
<evidence type="ECO:0000313" key="4">
    <source>
        <dbReference type="Proteomes" id="UP000681594"/>
    </source>
</evidence>
<dbReference type="InterPro" id="IPR023346">
    <property type="entry name" value="Lysozyme-like_dom_sf"/>
</dbReference>
<proteinExistence type="predicted"/>
<protein>
    <submittedName>
        <fullName evidence="3">Lytic murein transglycosylase</fullName>
    </submittedName>
</protein>
<dbReference type="InterPro" id="IPR011970">
    <property type="entry name" value="MltB_2"/>
</dbReference>
<evidence type="ECO:0000256" key="1">
    <source>
        <dbReference type="SAM" id="SignalP"/>
    </source>
</evidence>
<feature type="chain" id="PRO_5047526563" evidence="1">
    <location>
        <begin position="24"/>
        <end position="324"/>
    </location>
</feature>
<dbReference type="CDD" id="cd13399">
    <property type="entry name" value="Slt35-like"/>
    <property type="match status" value="1"/>
</dbReference>
<feature type="signal peptide" evidence="1">
    <location>
        <begin position="1"/>
        <end position="23"/>
    </location>
</feature>
<dbReference type="InterPro" id="IPR031304">
    <property type="entry name" value="SLT_2"/>
</dbReference>
<keyword evidence="4" id="KW-1185">Reference proteome</keyword>
<dbReference type="PANTHER" id="PTHR30163:SF8">
    <property type="entry name" value="LYTIC MUREIN TRANSGLYCOSYLASE"/>
    <property type="match status" value="1"/>
</dbReference>
<dbReference type="InterPro" id="IPR043426">
    <property type="entry name" value="MltB-like"/>
</dbReference>
<dbReference type="NCBIfam" id="TIGR02283">
    <property type="entry name" value="MltB_2"/>
    <property type="match status" value="1"/>
</dbReference>
<reference evidence="3 4" key="1">
    <citation type="submission" date="2021-03" db="EMBL/GenBank/DDBJ databases">
        <authorList>
            <person name="So Y."/>
        </authorList>
    </citation>
    <scope>NUCLEOTIDE SEQUENCE [LARGE SCALE GENOMIC DNA]</scope>
    <source>
        <strain evidence="3 4">SSH11</strain>
    </source>
</reference>
<name>A0ABS4AA55_9PROT</name>
<sequence length="324" mass="35923">MNRPTRRSVLCAPALLLARPALAQRGSFDSFLEGVRAEARRGGVSDATLQRALSGIRPVDRVIELDRRQAESTLTWSQYRDRIVSQARIDQGRRAYAENRALLQSLEGRYGVPGRFMVAIWGMETNYGGNTGGFGVIEALATLAWEGRRASFFRAELMAALRILDAGHVSPQRMRGSWAGAMGHPQFMPTSFERLAVDADGDGRKDIWDSRADALGSIANYLARSGWRDDERWGREVTLPEGFDPSEATRDNMRPLREWAQRGVTFADGTSVPALEMKGAVILPGGPSDSLQAYLVYHNFNVIRRYNPSNFYALAVGLLSDRVA</sequence>
<evidence type="ECO:0000313" key="3">
    <source>
        <dbReference type="EMBL" id="MBP0443885.1"/>
    </source>
</evidence>
<dbReference type="Gene3D" id="1.10.8.350">
    <property type="entry name" value="Bacterial muramidase"/>
    <property type="match status" value="1"/>
</dbReference>
<accession>A0ABS4AA55</accession>
<comment type="caution">
    <text evidence="3">The sequence shown here is derived from an EMBL/GenBank/DDBJ whole genome shotgun (WGS) entry which is preliminary data.</text>
</comment>